<gene>
    <name evidence="2" type="ORF">K8V47_04125</name>
</gene>
<feature type="signal peptide" evidence="1">
    <location>
        <begin position="1"/>
        <end position="20"/>
    </location>
</feature>
<evidence type="ECO:0000256" key="1">
    <source>
        <dbReference type="SAM" id="SignalP"/>
    </source>
</evidence>
<dbReference type="Proteomes" id="UP000711407">
    <property type="component" value="Unassembled WGS sequence"/>
</dbReference>
<sequence length="156" mass="17601">MRHLLLIMAIALLAVTSAHARKQSTTRNVRHATTALLQVGPSRDTIAVTDTAVRLSGYDKPLRATRESLFVTSSLDDTIRALRVKLDYYDMSGRRLHSRDVDITADIPPADTRCVDFKSWDTQKSFYYHLGPKPRRGTATPYKVEAHVVYVITDSR</sequence>
<dbReference type="EMBL" id="DYXT01000023">
    <property type="protein sequence ID" value="HJE38930.1"/>
    <property type="molecule type" value="Genomic_DNA"/>
</dbReference>
<proteinExistence type="predicted"/>
<reference evidence="2" key="1">
    <citation type="journal article" date="2021" name="PeerJ">
        <title>Extensive microbial diversity within the chicken gut microbiome revealed by metagenomics and culture.</title>
        <authorList>
            <person name="Gilroy R."/>
            <person name="Ravi A."/>
            <person name="Getino M."/>
            <person name="Pursley I."/>
            <person name="Horton D.L."/>
            <person name="Alikhan N.F."/>
            <person name="Baker D."/>
            <person name="Gharbi K."/>
            <person name="Hall N."/>
            <person name="Watson M."/>
            <person name="Adriaenssens E.M."/>
            <person name="Foster-Nyarko E."/>
            <person name="Jarju S."/>
            <person name="Secka A."/>
            <person name="Antonio M."/>
            <person name="Oren A."/>
            <person name="Chaudhuri R.R."/>
            <person name="La Ragione R."/>
            <person name="Hildebrand F."/>
            <person name="Pallen M.J."/>
        </authorList>
    </citation>
    <scope>NUCLEOTIDE SEQUENCE</scope>
    <source>
        <strain evidence="2">4100</strain>
    </source>
</reference>
<name>A0A921E854_9BACT</name>
<evidence type="ECO:0000313" key="3">
    <source>
        <dbReference type="Proteomes" id="UP000711407"/>
    </source>
</evidence>
<protein>
    <recommendedName>
        <fullName evidence="4">DUF3868 domain-containing protein</fullName>
    </recommendedName>
</protein>
<comment type="caution">
    <text evidence="2">The sequence shown here is derived from an EMBL/GenBank/DDBJ whole genome shotgun (WGS) entry which is preliminary data.</text>
</comment>
<evidence type="ECO:0000313" key="2">
    <source>
        <dbReference type="EMBL" id="HJE38930.1"/>
    </source>
</evidence>
<evidence type="ECO:0008006" key="4">
    <source>
        <dbReference type="Google" id="ProtNLM"/>
    </source>
</evidence>
<reference evidence="2" key="2">
    <citation type="submission" date="2021-09" db="EMBL/GenBank/DDBJ databases">
        <authorList>
            <person name="Gilroy R."/>
        </authorList>
    </citation>
    <scope>NUCLEOTIDE SEQUENCE</scope>
    <source>
        <strain evidence="2">4100</strain>
    </source>
</reference>
<feature type="chain" id="PRO_5037965020" description="DUF3868 domain-containing protein" evidence="1">
    <location>
        <begin position="21"/>
        <end position="156"/>
    </location>
</feature>
<organism evidence="2 3">
    <name type="scientific">Candidatus Amulumruptor caecigallinarius</name>
    <dbReference type="NCBI Taxonomy" id="2109911"/>
    <lineage>
        <taxon>Bacteria</taxon>
        <taxon>Pseudomonadati</taxon>
        <taxon>Bacteroidota</taxon>
        <taxon>Bacteroidia</taxon>
        <taxon>Bacteroidales</taxon>
        <taxon>Muribaculaceae</taxon>
        <taxon>Candidatus Amulumruptor</taxon>
    </lineage>
</organism>
<dbReference type="AlphaFoldDB" id="A0A921E854"/>
<accession>A0A921E854</accession>
<keyword evidence="1" id="KW-0732">Signal</keyword>